<gene>
    <name evidence="2" type="ORF">METZ01_LOCUS32507</name>
</gene>
<dbReference type="SUPFAM" id="SSF52540">
    <property type="entry name" value="P-loop containing nucleoside triphosphate hydrolases"/>
    <property type="match status" value="1"/>
</dbReference>
<organism evidence="2">
    <name type="scientific">marine metagenome</name>
    <dbReference type="NCBI Taxonomy" id="408172"/>
    <lineage>
        <taxon>unclassified sequences</taxon>
        <taxon>metagenomes</taxon>
        <taxon>ecological metagenomes</taxon>
    </lineage>
</organism>
<dbReference type="InterPro" id="IPR011604">
    <property type="entry name" value="PDDEXK-like_dom_sf"/>
</dbReference>
<feature type="domain" description="PD-(D/E)XK endonuclease-like" evidence="1">
    <location>
        <begin position="608"/>
        <end position="870"/>
    </location>
</feature>
<dbReference type="EMBL" id="UINC01001395">
    <property type="protein sequence ID" value="SUZ79653.1"/>
    <property type="molecule type" value="Genomic_DNA"/>
</dbReference>
<protein>
    <recommendedName>
        <fullName evidence="1">PD-(D/E)XK endonuclease-like domain-containing protein</fullName>
    </recommendedName>
</protein>
<reference evidence="2" key="1">
    <citation type="submission" date="2018-05" db="EMBL/GenBank/DDBJ databases">
        <authorList>
            <person name="Lanie J.A."/>
            <person name="Ng W.-L."/>
            <person name="Kazmierczak K.M."/>
            <person name="Andrzejewski T.M."/>
            <person name="Davidsen T.M."/>
            <person name="Wayne K.J."/>
            <person name="Tettelin H."/>
            <person name="Glass J.I."/>
            <person name="Rusch D."/>
            <person name="Podicherti R."/>
            <person name="Tsui H.-C.T."/>
            <person name="Winkler M.E."/>
        </authorList>
    </citation>
    <scope>NUCLEOTIDE SEQUENCE</scope>
</reference>
<evidence type="ECO:0000259" key="1">
    <source>
        <dbReference type="Pfam" id="PF12705"/>
    </source>
</evidence>
<evidence type="ECO:0000313" key="2">
    <source>
        <dbReference type="EMBL" id="SUZ79653.1"/>
    </source>
</evidence>
<dbReference type="InterPro" id="IPR038726">
    <property type="entry name" value="PDDEXK_AddAB-type"/>
</dbReference>
<sequence>MSSFLEKVIVDIKINTTSLNKLSFILPNKRSASYFKKLLLRKTEKATFIPEIQSINAFITKISGLNEADEKTLIFTLYESYIEIDKNNKKNSFEDFNSWARKLLRDVSAIEQNLLSPQLILQELIEINKIINWTNQELSDKEKPLFWEILPKLYSLFRKKLIDNETGTKGMCYAEAKENLEHYKEANNNLKHVFIGLNALTKSEELIIQELLDFNNGEIYWDIDKEFLKNKDHGAPFFIRQYRNGWKRFEKHPFKWEGESYKTPKKINIIGTPKLLGQAKEISRALASFDRKKLKNTIVVLGDEAIIDPVLNYNTLPLKDIEVTVKTKLNLEEFKILIAEIFKIQQSSKTTTIEQGFKRLRTSRLFKSAFSEFKKLDTKQLKTIKALFKAWDSSEQAMDSLTELLMYISTQAKKGSIGFLHTEHCIKSLEETESLANKFSFFKDLKILKSAIFSSLENVALGFENNEDAKVKIMGLLESRALDFENVIISSVNEGTLPKGKIHSSLIPYDLRKKHGLLTYSERDAIYTYHFYRLIKRAKNIFLIYNNHNEGVMGGEKSRFIHQIELEEKHPIFVENKGPKIFTEKKDVIFEKSPAAITKLNELAQKGFSPSTLEQYIKNQEEFYYQTLLNIYEFEEDNVNPRVIGIIFHESIEEIYRPLIGKKINKKDMLKAQSVVEEKIKGAFLNNGFNNFKKGKALIIYEVIKKGITTLIKNEIKDIESGSEIELVALEAKMSCELEIKELENPVKLRGFVDRIDTRNGAVRIIDYKTGVVRPNEVVIKDIDSCLDVANTKSMQLMCYALMYFKNFPKCINVEAGLISLRDLRKGIMKFGVSQTGKEKDHLIDKKKIVEFEKKLKKLIIEIMNPKINFKKAI</sequence>
<name>A0A381QQ08_9ZZZZ</name>
<dbReference type="Gene3D" id="3.90.320.10">
    <property type="match status" value="1"/>
</dbReference>
<dbReference type="InterPro" id="IPR027417">
    <property type="entry name" value="P-loop_NTPase"/>
</dbReference>
<proteinExistence type="predicted"/>
<dbReference type="Pfam" id="PF12705">
    <property type="entry name" value="PDDEXK_1"/>
    <property type="match status" value="1"/>
</dbReference>
<accession>A0A381QQ08</accession>
<dbReference type="AlphaFoldDB" id="A0A381QQ08"/>